<feature type="compositionally biased region" description="Low complexity" evidence="6">
    <location>
        <begin position="85"/>
        <end position="94"/>
    </location>
</feature>
<evidence type="ECO:0000256" key="7">
    <source>
        <dbReference type="SAM" id="Phobius"/>
    </source>
</evidence>
<comment type="subcellular location">
    <subcellularLocation>
        <location evidence="1">Membrane</location>
        <topology evidence="1">Single-pass membrane protein</topology>
    </subcellularLocation>
</comment>
<gene>
    <name evidence="8" type="ORF">LX81_02974</name>
</gene>
<dbReference type="EMBL" id="QKZL01000015">
    <property type="protein sequence ID" value="PZX14175.1"/>
    <property type="molecule type" value="Genomic_DNA"/>
</dbReference>
<dbReference type="AlphaFoldDB" id="A0A2W7N1A9"/>
<dbReference type="RefSeq" id="WP_111538072.1">
    <property type="nucleotide sequence ID" value="NZ_QKZL01000015.1"/>
</dbReference>
<evidence type="ECO:0000256" key="5">
    <source>
        <dbReference type="ARBA" id="ARBA00023136"/>
    </source>
</evidence>
<feature type="compositionally biased region" description="Polar residues" evidence="6">
    <location>
        <begin position="1"/>
        <end position="10"/>
    </location>
</feature>
<evidence type="ECO:0000256" key="3">
    <source>
        <dbReference type="ARBA" id="ARBA00022692"/>
    </source>
</evidence>
<evidence type="ECO:0000256" key="2">
    <source>
        <dbReference type="ARBA" id="ARBA00010265"/>
    </source>
</evidence>
<feature type="transmembrane region" description="Helical" evidence="7">
    <location>
        <begin position="25"/>
        <end position="43"/>
    </location>
</feature>
<organism evidence="8 9">
    <name type="scientific">Palleronia aestuarii</name>
    <dbReference type="NCBI Taxonomy" id="568105"/>
    <lineage>
        <taxon>Bacteria</taxon>
        <taxon>Pseudomonadati</taxon>
        <taxon>Pseudomonadota</taxon>
        <taxon>Alphaproteobacteria</taxon>
        <taxon>Rhodobacterales</taxon>
        <taxon>Roseobacteraceae</taxon>
        <taxon>Palleronia</taxon>
    </lineage>
</organism>
<dbReference type="Gene3D" id="2.40.128.260">
    <property type="entry name" value="Type IV secretion system, VirB10/TraB/TrbI"/>
    <property type="match status" value="1"/>
</dbReference>
<sequence length="434" mass="45821">MSDQGTNTRDQMIEGGSEGSGRGRTIAAVAFLGAVGVVAYFILSPEAVDTSGPDTSQTQEMQREETAPGVDTGMPAGQPVDQPDTTPIPAVMTPMTPPPVDDGREEDRKRIADLEAQLESLRQSQGGDEALQAALDDMQTKLEREREDADARYQALLAQMAQNAGGGDTGMSEDEREARRRLEEERQRRAAIAEAQIMSNGIVLDAAGAKTGGSQGGASGAGDASGRTLTSNEQFIQDASTQSYDTVRATRIANPSRTIVQGTTLNAVLETAISTELPGAIRAVVTDDVMSYDGMNVLIPRGSRLIGSYNSDVSVIQDRVQIAWNRAVTPEGVSVELGGYGADALGMSGQAGQVDTRFRQRFGSAALISLIGAGPDVVIKDDTRGDAADAMQDVGDDMATATQGVMADYLNAGPVIYIDQGVYMTVFVNRDLVF</sequence>
<dbReference type="GO" id="GO:0016020">
    <property type="term" value="C:membrane"/>
    <property type="evidence" value="ECO:0007669"/>
    <property type="project" value="UniProtKB-SubCell"/>
</dbReference>
<dbReference type="InterPro" id="IPR042217">
    <property type="entry name" value="T4SS_VirB10/TrbI"/>
</dbReference>
<evidence type="ECO:0000256" key="6">
    <source>
        <dbReference type="SAM" id="MobiDB-lite"/>
    </source>
</evidence>
<keyword evidence="9" id="KW-1185">Reference proteome</keyword>
<dbReference type="CDD" id="cd16429">
    <property type="entry name" value="VirB10"/>
    <property type="match status" value="1"/>
</dbReference>
<comment type="caution">
    <text evidence="8">The sequence shown here is derived from an EMBL/GenBank/DDBJ whole genome shotgun (WGS) entry which is preliminary data.</text>
</comment>
<protein>
    <submittedName>
        <fullName evidence="8">Type IV secretion system protein VirB10</fullName>
    </submittedName>
</protein>
<keyword evidence="4 7" id="KW-1133">Transmembrane helix</keyword>
<keyword evidence="3 7" id="KW-0812">Transmembrane</keyword>
<evidence type="ECO:0000256" key="1">
    <source>
        <dbReference type="ARBA" id="ARBA00004167"/>
    </source>
</evidence>
<feature type="region of interest" description="Disordered" evidence="6">
    <location>
        <begin position="1"/>
        <end position="22"/>
    </location>
</feature>
<proteinExistence type="inferred from homology"/>
<dbReference type="Pfam" id="PF03743">
    <property type="entry name" value="TrbI"/>
    <property type="match status" value="1"/>
</dbReference>
<dbReference type="Proteomes" id="UP000248916">
    <property type="component" value="Unassembled WGS sequence"/>
</dbReference>
<name>A0A2W7N1A9_9RHOB</name>
<dbReference type="OrthoDB" id="9807354at2"/>
<evidence type="ECO:0000313" key="9">
    <source>
        <dbReference type="Proteomes" id="UP000248916"/>
    </source>
</evidence>
<accession>A0A2W7N1A9</accession>
<comment type="similarity">
    <text evidence="2">Belongs to the TrbI/VirB10 family.</text>
</comment>
<evidence type="ECO:0000313" key="8">
    <source>
        <dbReference type="EMBL" id="PZX14175.1"/>
    </source>
</evidence>
<feature type="region of interest" description="Disordered" evidence="6">
    <location>
        <begin position="49"/>
        <end position="106"/>
    </location>
</feature>
<dbReference type="InterPro" id="IPR005498">
    <property type="entry name" value="T4SS_VirB10/TraB/TrbI"/>
</dbReference>
<evidence type="ECO:0000256" key="4">
    <source>
        <dbReference type="ARBA" id="ARBA00022989"/>
    </source>
</evidence>
<keyword evidence="5 7" id="KW-0472">Membrane</keyword>
<reference evidence="8 9" key="1">
    <citation type="submission" date="2018-06" db="EMBL/GenBank/DDBJ databases">
        <title>Genomic Encyclopedia of Archaeal and Bacterial Type Strains, Phase II (KMG-II): from individual species to whole genera.</title>
        <authorList>
            <person name="Goeker M."/>
        </authorList>
    </citation>
    <scope>NUCLEOTIDE SEQUENCE [LARGE SCALE GENOMIC DNA]</scope>
    <source>
        <strain evidence="8 9">DSM 22009</strain>
    </source>
</reference>